<evidence type="ECO:0000313" key="2">
    <source>
        <dbReference type="Proteomes" id="UP001148838"/>
    </source>
</evidence>
<gene>
    <name evidence="1" type="ORF">ANN_15016</name>
</gene>
<keyword evidence="2" id="KW-1185">Reference proteome</keyword>
<dbReference type="PANTHER" id="PTHR47027">
    <property type="entry name" value="REVERSE TRANSCRIPTASE DOMAIN-CONTAINING PROTEIN"/>
    <property type="match status" value="1"/>
</dbReference>
<comment type="caution">
    <text evidence="1">The sequence shown here is derived from an EMBL/GenBank/DDBJ whole genome shotgun (WGS) entry which is preliminary data.</text>
</comment>
<dbReference type="Proteomes" id="UP001148838">
    <property type="component" value="Unassembled WGS sequence"/>
</dbReference>
<evidence type="ECO:0000313" key="1">
    <source>
        <dbReference type="EMBL" id="KAJ4439060.1"/>
    </source>
</evidence>
<dbReference type="PANTHER" id="PTHR47027:SF20">
    <property type="entry name" value="REVERSE TRANSCRIPTASE-LIKE PROTEIN WITH RNA-DIRECTED DNA POLYMERASE DOMAIN"/>
    <property type="match status" value="1"/>
</dbReference>
<dbReference type="EMBL" id="JAJSOF020000019">
    <property type="protein sequence ID" value="KAJ4439060.1"/>
    <property type="molecule type" value="Genomic_DNA"/>
</dbReference>
<sequence>MVQLVTTGCLCKGKSPGRPRTPQETVERMRACFQRSPLRLTSTTNRGQPIRGGPPAWGLGEGLTTHHKMDLREVGYDDRNWIKDSVFVVKGYIHYRQICQSYATASSTPSLQLTWIHFIVYGTTGLMSAGSQGEHTSSTYKRREIRTHDQRPAREKIARSKEEWRAAKRGKVNAAREWSESARASGAGREERALAFSGVPSLETRIELSRLQSQSKQASLVYRSSTRVCVRICVSIRRPEFECSGPQLEGPEFECSGPQLEGPEFEYSELSLKKCNQSSKEVEKFKYLGATVTSINDTREEIKHKINMGNACYYSFEKLLSSSLLSKNLKVRIYKTVILPVVLYGCETWTLTLREEQRLRVFENKVLRKIYGAKRDEVTGEWRKLHNTELQALYSSPGIIRNIKSRSLRWVRHVSRMGESRNAYRVLVGRPEEKRPLRRPRHRWEDNSKMDLREVDMMI</sequence>
<organism evidence="1 2">
    <name type="scientific">Periplaneta americana</name>
    <name type="common">American cockroach</name>
    <name type="synonym">Blatta americana</name>
    <dbReference type="NCBI Taxonomy" id="6978"/>
    <lineage>
        <taxon>Eukaryota</taxon>
        <taxon>Metazoa</taxon>
        <taxon>Ecdysozoa</taxon>
        <taxon>Arthropoda</taxon>
        <taxon>Hexapoda</taxon>
        <taxon>Insecta</taxon>
        <taxon>Pterygota</taxon>
        <taxon>Neoptera</taxon>
        <taxon>Polyneoptera</taxon>
        <taxon>Dictyoptera</taxon>
        <taxon>Blattodea</taxon>
        <taxon>Blattoidea</taxon>
        <taxon>Blattidae</taxon>
        <taxon>Blattinae</taxon>
        <taxon>Periplaneta</taxon>
    </lineage>
</organism>
<proteinExistence type="predicted"/>
<evidence type="ECO:0008006" key="3">
    <source>
        <dbReference type="Google" id="ProtNLM"/>
    </source>
</evidence>
<accession>A0ABQ8SXW3</accession>
<reference evidence="1 2" key="1">
    <citation type="journal article" date="2022" name="Allergy">
        <title>Genome assembly and annotation of Periplaneta americana reveal a comprehensive cockroach allergen profile.</title>
        <authorList>
            <person name="Wang L."/>
            <person name="Xiong Q."/>
            <person name="Saelim N."/>
            <person name="Wang L."/>
            <person name="Nong W."/>
            <person name="Wan A.T."/>
            <person name="Shi M."/>
            <person name="Liu X."/>
            <person name="Cao Q."/>
            <person name="Hui J.H.L."/>
            <person name="Sookrung N."/>
            <person name="Leung T.F."/>
            <person name="Tungtrongchitr A."/>
            <person name="Tsui S.K.W."/>
        </authorList>
    </citation>
    <scope>NUCLEOTIDE SEQUENCE [LARGE SCALE GENOMIC DNA]</scope>
    <source>
        <strain evidence="1">PWHHKU_190912</strain>
    </source>
</reference>
<name>A0ABQ8SXW3_PERAM</name>
<protein>
    <recommendedName>
        <fullName evidence="3">Reverse transcriptase domain-containing protein</fullName>
    </recommendedName>
</protein>